<evidence type="ECO:0000313" key="2">
    <source>
        <dbReference type="EMBL" id="RAJ05150.1"/>
    </source>
</evidence>
<dbReference type="RefSeq" id="WP_111597766.1">
    <property type="nucleotide sequence ID" value="NZ_QLLL01000004.1"/>
</dbReference>
<protein>
    <recommendedName>
        <fullName evidence="4">DoxX-like protein</fullName>
    </recommendedName>
</protein>
<feature type="transmembrane region" description="Helical" evidence="1">
    <location>
        <begin position="269"/>
        <end position="287"/>
    </location>
</feature>
<feature type="transmembrane region" description="Helical" evidence="1">
    <location>
        <begin position="165"/>
        <end position="191"/>
    </location>
</feature>
<evidence type="ECO:0000313" key="3">
    <source>
        <dbReference type="Proteomes" id="UP000249547"/>
    </source>
</evidence>
<proteinExistence type="predicted"/>
<keyword evidence="1" id="KW-0472">Membrane</keyword>
<comment type="caution">
    <text evidence="2">The sequence shown here is derived from an EMBL/GenBank/DDBJ whole genome shotgun (WGS) entry which is preliminary data.</text>
</comment>
<feature type="transmembrane region" description="Helical" evidence="1">
    <location>
        <begin position="223"/>
        <end position="248"/>
    </location>
</feature>
<feature type="transmembrane region" description="Helical" evidence="1">
    <location>
        <begin position="85"/>
        <end position="105"/>
    </location>
</feature>
<name>A0A327QLG9_9BACT</name>
<dbReference type="AlphaFoldDB" id="A0A327QLG9"/>
<organism evidence="2 3">
    <name type="scientific">Chitinophaga skermanii</name>
    <dbReference type="NCBI Taxonomy" id="331697"/>
    <lineage>
        <taxon>Bacteria</taxon>
        <taxon>Pseudomonadati</taxon>
        <taxon>Bacteroidota</taxon>
        <taxon>Chitinophagia</taxon>
        <taxon>Chitinophagales</taxon>
        <taxon>Chitinophagaceae</taxon>
        <taxon>Chitinophaga</taxon>
    </lineage>
</organism>
<gene>
    <name evidence="2" type="ORF">LX64_02304</name>
</gene>
<dbReference type="EMBL" id="QLLL01000004">
    <property type="protein sequence ID" value="RAJ05150.1"/>
    <property type="molecule type" value="Genomic_DNA"/>
</dbReference>
<keyword evidence="1" id="KW-0812">Transmembrane</keyword>
<keyword evidence="3" id="KW-1185">Reference proteome</keyword>
<sequence>MPFINPRWTNLEKIAFRFFFIFICLNIFPFPLNAVSQSLAFLQPITGIVDTLWEQFIPWAAQHIWGYRKVISIFPNGSGDTTFNYYQILTQFSMALVGTLIWSMVDKERKSYNRAYYLLRWFTRFFLAFNMVLYGFIKVFHMQMPTPSLYTLLQPVGDKSPMGLAWTYVGASAAFSAVTGWAEVISGFLLFFRRTTTLGALLTSIVMFNVAVINFCFDVPVKIFSSLLFLWAMFLLAPDIKRLTAVLLTNRPTRPKVEVPFFKSRKAQLLALVAQLLFVAYIVISQVSADMGMMNIYGDKAPKPPLYGIYNTSLIVRNNDTLKPLTTDTSYWRQLVVNYKGYARVKMANDTLRYYTFKVDTALQRITIATGFAPNDSSYLYFSNDSTLTLRGKIQQDSVYMQFTKHDLNSFRLLNRGFHWVNEYPYNR</sequence>
<dbReference type="Proteomes" id="UP000249547">
    <property type="component" value="Unassembled WGS sequence"/>
</dbReference>
<evidence type="ECO:0008006" key="4">
    <source>
        <dbReference type="Google" id="ProtNLM"/>
    </source>
</evidence>
<keyword evidence="1" id="KW-1133">Transmembrane helix</keyword>
<evidence type="ECO:0000256" key="1">
    <source>
        <dbReference type="SAM" id="Phobius"/>
    </source>
</evidence>
<dbReference type="OrthoDB" id="102112at2"/>
<reference evidence="2 3" key="1">
    <citation type="submission" date="2018-06" db="EMBL/GenBank/DDBJ databases">
        <title>Genomic Encyclopedia of Archaeal and Bacterial Type Strains, Phase II (KMG-II): from individual species to whole genera.</title>
        <authorList>
            <person name="Goeker M."/>
        </authorList>
    </citation>
    <scope>NUCLEOTIDE SEQUENCE [LARGE SCALE GENOMIC DNA]</scope>
    <source>
        <strain evidence="2 3">DSM 23857</strain>
    </source>
</reference>
<accession>A0A327QLG9</accession>
<feature type="transmembrane region" description="Helical" evidence="1">
    <location>
        <begin position="198"/>
        <end position="217"/>
    </location>
</feature>
<feature type="transmembrane region" description="Helical" evidence="1">
    <location>
        <begin position="14"/>
        <end position="32"/>
    </location>
</feature>
<feature type="transmembrane region" description="Helical" evidence="1">
    <location>
        <begin position="117"/>
        <end position="137"/>
    </location>
</feature>